<organism evidence="1 2">
    <name type="scientific">Streptococcus anginosus DORA_7</name>
    <dbReference type="NCBI Taxonomy" id="1403946"/>
    <lineage>
        <taxon>Bacteria</taxon>
        <taxon>Bacillati</taxon>
        <taxon>Bacillota</taxon>
        <taxon>Bacilli</taxon>
        <taxon>Lactobacillales</taxon>
        <taxon>Streptococcaceae</taxon>
        <taxon>Streptococcus</taxon>
        <taxon>Streptococcus anginosus group</taxon>
    </lineage>
</organism>
<evidence type="ECO:0000313" key="2">
    <source>
        <dbReference type="Proteomes" id="UP000018846"/>
    </source>
</evidence>
<name>W1U0C6_STRAP</name>
<dbReference type="PATRIC" id="fig|1403946.3.peg.95"/>
<reference evidence="1 2" key="1">
    <citation type="submission" date="2013-12" db="EMBL/GenBank/DDBJ databases">
        <title>A Varibaculum cambriense genome reconstructed from a premature infant gut community with otherwise low bacterial novelty that shifts toward anaerobic metabolism during the third week of life.</title>
        <authorList>
            <person name="Brown C.T."/>
            <person name="Sharon I."/>
            <person name="Thomas B.C."/>
            <person name="Castelle C.J."/>
            <person name="Morowitz M.J."/>
            <person name="Banfield J.F."/>
        </authorList>
    </citation>
    <scope>NUCLEOTIDE SEQUENCE [LARGE SCALE GENOMIC DNA]</scope>
    <source>
        <strain evidence="2">DORA_7</strain>
    </source>
</reference>
<accession>W1U0C6</accession>
<dbReference type="EMBL" id="AZMF01000023">
    <property type="protein sequence ID" value="ETI87126.1"/>
    <property type="molecule type" value="Genomic_DNA"/>
</dbReference>
<gene>
    <name evidence="1" type="ORF">Q615_SPAC00023G0026</name>
</gene>
<evidence type="ECO:0000313" key="1">
    <source>
        <dbReference type="EMBL" id="ETI87126.1"/>
    </source>
</evidence>
<dbReference type="Proteomes" id="UP000018846">
    <property type="component" value="Unassembled WGS sequence"/>
</dbReference>
<protein>
    <submittedName>
        <fullName evidence="1">Uncharacterized protein</fullName>
    </submittedName>
</protein>
<proteinExistence type="predicted"/>
<dbReference type="AlphaFoldDB" id="W1U0C6"/>
<sequence length="45" mass="5234">MDKQYLHEKLSCLRSQYLDSTNGEILAKQVNDAQMSKKCFGLRKN</sequence>
<comment type="caution">
    <text evidence="1">The sequence shown here is derived from an EMBL/GenBank/DDBJ whole genome shotgun (WGS) entry which is preliminary data.</text>
</comment>